<name>A0A1V0FYK6_9TRYP</name>
<protein>
    <submittedName>
        <fullName evidence="2">Variant surface glycoprotein</fullName>
    </submittedName>
</protein>
<proteinExistence type="predicted"/>
<reference evidence="2" key="1">
    <citation type="submission" date="2016-12" db="EMBL/GenBank/DDBJ databases">
        <title>Extending the VSGnome of Trypanosoma brucei strain TREU927.</title>
        <authorList>
            <person name="Cross G.A."/>
        </authorList>
    </citation>
    <scope>NUCLEOTIDE SEQUENCE</scope>
    <source>
        <strain evidence="2">Tb927.99.2067</strain>
    </source>
</reference>
<organism evidence="2">
    <name type="scientific">Trypanosoma brucei</name>
    <dbReference type="NCBI Taxonomy" id="5691"/>
    <lineage>
        <taxon>Eukaryota</taxon>
        <taxon>Discoba</taxon>
        <taxon>Euglenozoa</taxon>
        <taxon>Kinetoplastea</taxon>
        <taxon>Metakinetoplastina</taxon>
        <taxon>Trypanosomatida</taxon>
        <taxon>Trypanosomatidae</taxon>
        <taxon>Trypanosoma</taxon>
    </lineage>
</organism>
<feature type="region of interest" description="Disordered" evidence="1">
    <location>
        <begin position="114"/>
        <end position="151"/>
    </location>
</feature>
<feature type="compositionally biased region" description="Basic and acidic residues" evidence="1">
    <location>
        <begin position="122"/>
        <end position="135"/>
    </location>
</feature>
<evidence type="ECO:0000256" key="1">
    <source>
        <dbReference type="SAM" id="MobiDB-lite"/>
    </source>
</evidence>
<sequence>MPKPLDLTGAALSEIPIVKQVAQGCLQQYKDKTEMKPADEENLTTFLKDAYTDSTTKFEAKFKKLLADTKTLVYRSGKVQPVTIDTIIDNSEEHDALSRLRVIRAGSALTSDKSVDMTSQKELGKDAGDKKDGDNKTTAADCTGTEQDKCDKNKCTWDKEKNQCKVKEGAVVISAVIKAPLLLAFSISN</sequence>
<dbReference type="AlphaFoldDB" id="A0A1V0FYK6"/>
<dbReference type="VEuPathDB" id="TriTrypDB:Tb927.11.20300"/>
<dbReference type="VEuPathDB" id="TriTrypDB:Tb427_000597700"/>
<dbReference type="VEuPathDB" id="TriTrypDB:Tb1125.11.20300"/>
<evidence type="ECO:0000313" key="2">
    <source>
        <dbReference type="EMBL" id="ARB50948.1"/>
    </source>
</evidence>
<dbReference type="EMBL" id="KY404697">
    <property type="protein sequence ID" value="ARB50948.1"/>
    <property type="molecule type" value="Genomic_DNA"/>
</dbReference>
<accession>A0A1V0FYK6</accession>